<organism evidence="9 10">
    <name type="scientific">Trinickia terrae</name>
    <dbReference type="NCBI Taxonomy" id="2571161"/>
    <lineage>
        <taxon>Bacteria</taxon>
        <taxon>Pseudomonadati</taxon>
        <taxon>Pseudomonadota</taxon>
        <taxon>Betaproteobacteria</taxon>
        <taxon>Burkholderiales</taxon>
        <taxon>Burkholderiaceae</taxon>
        <taxon>Trinickia</taxon>
    </lineage>
</organism>
<dbReference type="InterPro" id="IPR039261">
    <property type="entry name" value="FNR_nucleotide-bd"/>
</dbReference>
<reference evidence="9 10" key="1">
    <citation type="submission" date="2019-04" db="EMBL/GenBank/DDBJ databases">
        <title>Trinickia sp. 7GSK02, isolated from subtropical forest soil.</title>
        <authorList>
            <person name="Gao Z.-H."/>
            <person name="Qiu L.-H."/>
        </authorList>
    </citation>
    <scope>NUCLEOTIDE SEQUENCE [LARGE SCALE GENOMIC DNA]</scope>
    <source>
        <strain evidence="9 10">7GSK02</strain>
    </source>
</reference>
<sequence length="321" mass="34726">MIAVEVTKLSREAEGVLGVELRAVDGAALPSFEPGAHVDVHLPGDLVRQYSLSSDAIETGRYCLGVGRAGASGGGSRYIHEQLREGDRLTIGEPRALFTLAPDAQRHRFIAGGIGITPILSMIRWCERHAKPWELHYCVRSRAHAAYLGELSAFGERVRLHVDDEAHALPHDVRAMVSGGQSGEHVYCCGPGGLMDAVLLHGEQAGVPRSRLHFERFTAPAKSREANAGAGAEGAFTVLLARQGVRCVVEPGESILGSLERHGVRPPFSCREGLCRSCEVPLLSGEVEHRDYVLSDEERSENKSLMICVSRARSGELVIDV</sequence>
<dbReference type="GO" id="GO:0051537">
    <property type="term" value="F:2 iron, 2 sulfur cluster binding"/>
    <property type="evidence" value="ECO:0007669"/>
    <property type="project" value="UniProtKB-KW"/>
</dbReference>
<dbReference type="GO" id="GO:0016491">
    <property type="term" value="F:oxidoreductase activity"/>
    <property type="evidence" value="ECO:0007669"/>
    <property type="project" value="UniProtKB-KW"/>
</dbReference>
<dbReference type="Proteomes" id="UP000305539">
    <property type="component" value="Unassembled WGS sequence"/>
</dbReference>
<dbReference type="InterPro" id="IPR036010">
    <property type="entry name" value="2Fe-2S_ferredoxin-like_sf"/>
</dbReference>
<dbReference type="Pfam" id="PF00111">
    <property type="entry name" value="Fer2"/>
    <property type="match status" value="1"/>
</dbReference>
<evidence type="ECO:0000256" key="4">
    <source>
        <dbReference type="ARBA" id="ARBA00023002"/>
    </source>
</evidence>
<feature type="domain" description="FAD-binding FR-type" evidence="8">
    <location>
        <begin position="1"/>
        <end position="101"/>
    </location>
</feature>
<dbReference type="SUPFAM" id="SSF54292">
    <property type="entry name" value="2Fe-2S ferredoxin-like"/>
    <property type="match status" value="1"/>
</dbReference>
<dbReference type="Pfam" id="PF22290">
    <property type="entry name" value="DmmA-like_N"/>
    <property type="match status" value="1"/>
</dbReference>
<proteinExistence type="predicted"/>
<dbReference type="PRINTS" id="PR00409">
    <property type="entry name" value="PHDIOXRDTASE"/>
</dbReference>
<comment type="caution">
    <text evidence="9">The sequence shown here is derived from an EMBL/GenBank/DDBJ whole genome shotgun (WGS) entry which is preliminary data.</text>
</comment>
<dbReference type="PROSITE" id="PS51085">
    <property type="entry name" value="2FE2S_FER_2"/>
    <property type="match status" value="1"/>
</dbReference>
<protein>
    <submittedName>
        <fullName evidence="9">Oxidoreductase</fullName>
    </submittedName>
</protein>
<gene>
    <name evidence="9" type="ORF">FAZ69_02675</name>
</gene>
<dbReference type="InterPro" id="IPR054582">
    <property type="entry name" value="DmmA-like_N"/>
</dbReference>
<dbReference type="Gene3D" id="2.40.30.10">
    <property type="entry name" value="Translation factors"/>
    <property type="match status" value="1"/>
</dbReference>
<evidence type="ECO:0000256" key="2">
    <source>
        <dbReference type="ARBA" id="ARBA00022714"/>
    </source>
</evidence>
<keyword evidence="5" id="KW-0408">Iron</keyword>
<dbReference type="PROSITE" id="PS51384">
    <property type="entry name" value="FAD_FR"/>
    <property type="match status" value="1"/>
</dbReference>
<keyword evidence="2" id="KW-0001">2Fe-2S</keyword>
<dbReference type="EMBL" id="SWJE01000001">
    <property type="protein sequence ID" value="TKC92591.1"/>
    <property type="molecule type" value="Genomic_DNA"/>
</dbReference>
<evidence type="ECO:0000259" key="7">
    <source>
        <dbReference type="PROSITE" id="PS51085"/>
    </source>
</evidence>
<feature type="domain" description="2Fe-2S ferredoxin-type" evidence="7">
    <location>
        <begin position="236"/>
        <end position="321"/>
    </location>
</feature>
<evidence type="ECO:0000256" key="5">
    <source>
        <dbReference type="ARBA" id="ARBA00023004"/>
    </source>
</evidence>
<dbReference type="InterPro" id="IPR001041">
    <property type="entry name" value="2Fe-2S_ferredoxin-type"/>
</dbReference>
<accession>A0A4U1IFX8</accession>
<dbReference type="CDD" id="cd06185">
    <property type="entry name" value="PDR_like"/>
    <property type="match status" value="1"/>
</dbReference>
<dbReference type="Gene3D" id="3.10.20.30">
    <property type="match status" value="1"/>
</dbReference>
<dbReference type="InterPro" id="IPR012675">
    <property type="entry name" value="Beta-grasp_dom_sf"/>
</dbReference>
<evidence type="ECO:0000256" key="6">
    <source>
        <dbReference type="ARBA" id="ARBA00023014"/>
    </source>
</evidence>
<dbReference type="SUPFAM" id="SSF63380">
    <property type="entry name" value="Riboflavin synthase domain-like"/>
    <property type="match status" value="1"/>
</dbReference>
<dbReference type="OrthoDB" id="544091at2"/>
<keyword evidence="4" id="KW-0560">Oxidoreductase</keyword>
<evidence type="ECO:0000313" key="10">
    <source>
        <dbReference type="Proteomes" id="UP000305539"/>
    </source>
</evidence>
<dbReference type="Gene3D" id="3.40.50.80">
    <property type="entry name" value="Nucleotide-binding domain of ferredoxin-NADP reductase (FNR) module"/>
    <property type="match status" value="1"/>
</dbReference>
<evidence type="ECO:0000259" key="8">
    <source>
        <dbReference type="PROSITE" id="PS51384"/>
    </source>
</evidence>
<dbReference type="InterPro" id="IPR017927">
    <property type="entry name" value="FAD-bd_FR_type"/>
</dbReference>
<dbReference type="PANTHER" id="PTHR47354:SF1">
    <property type="entry name" value="CARNITINE MONOOXYGENASE REDUCTASE SUBUNIT"/>
    <property type="match status" value="1"/>
</dbReference>
<dbReference type="InterPro" id="IPR050415">
    <property type="entry name" value="MRET"/>
</dbReference>
<keyword evidence="1" id="KW-0285">Flavoprotein</keyword>
<keyword evidence="10" id="KW-1185">Reference proteome</keyword>
<dbReference type="AlphaFoldDB" id="A0A4U1IFX8"/>
<dbReference type="SUPFAM" id="SSF52343">
    <property type="entry name" value="Ferredoxin reductase-like, C-terminal NADP-linked domain"/>
    <property type="match status" value="1"/>
</dbReference>
<keyword evidence="6" id="KW-0411">Iron-sulfur</keyword>
<evidence type="ECO:0000313" key="9">
    <source>
        <dbReference type="EMBL" id="TKC92591.1"/>
    </source>
</evidence>
<dbReference type="PANTHER" id="PTHR47354">
    <property type="entry name" value="NADH OXIDOREDUCTASE HCR"/>
    <property type="match status" value="1"/>
</dbReference>
<dbReference type="InterPro" id="IPR017938">
    <property type="entry name" value="Riboflavin_synthase-like_b-brl"/>
</dbReference>
<evidence type="ECO:0000256" key="3">
    <source>
        <dbReference type="ARBA" id="ARBA00022723"/>
    </source>
</evidence>
<dbReference type="GO" id="GO:0046872">
    <property type="term" value="F:metal ion binding"/>
    <property type="evidence" value="ECO:0007669"/>
    <property type="project" value="UniProtKB-KW"/>
</dbReference>
<keyword evidence="3" id="KW-0479">Metal-binding</keyword>
<dbReference type="CDD" id="cd00207">
    <property type="entry name" value="fer2"/>
    <property type="match status" value="1"/>
</dbReference>
<name>A0A4U1IFX8_9BURK</name>
<evidence type="ECO:0000256" key="1">
    <source>
        <dbReference type="ARBA" id="ARBA00022630"/>
    </source>
</evidence>